<reference evidence="1 2" key="1">
    <citation type="submission" date="2020-01" db="EMBL/GenBank/DDBJ databases">
        <title>Complete Genome Sequence of Pseudomonas putida Strain TS312, Harboring the HdtS type N-acyl-homoserine Lactone Synthase, Isolated from a Paper Mill.</title>
        <authorList>
            <person name="Hosoe A."/>
            <person name="Suenaga T."/>
            <person name="Sugi T."/>
            <person name="Izumi T."/>
            <person name="Nagai N."/>
            <person name="Terada A."/>
        </authorList>
    </citation>
    <scope>NUCLEOTIDE SEQUENCE [LARGE SCALE GENOMIC DNA]</scope>
    <source>
        <strain evidence="1 2">TS312</strain>
    </source>
</reference>
<proteinExistence type="predicted"/>
<dbReference type="InterPro" id="IPR011990">
    <property type="entry name" value="TPR-like_helical_dom_sf"/>
</dbReference>
<dbReference type="InterPro" id="IPR027417">
    <property type="entry name" value="P-loop_NTPase"/>
</dbReference>
<name>A0A7U6RBM3_PSEPU</name>
<organism evidence="1 2">
    <name type="scientific">Pseudomonas putida</name>
    <name type="common">Arthrobacter siderocapsulatus</name>
    <dbReference type="NCBI Taxonomy" id="303"/>
    <lineage>
        <taxon>Bacteria</taxon>
        <taxon>Pseudomonadati</taxon>
        <taxon>Pseudomonadota</taxon>
        <taxon>Gammaproteobacteria</taxon>
        <taxon>Pseudomonadales</taxon>
        <taxon>Pseudomonadaceae</taxon>
        <taxon>Pseudomonas</taxon>
    </lineage>
</organism>
<dbReference type="SUPFAM" id="SSF52540">
    <property type="entry name" value="P-loop containing nucleoside triphosphate hydrolases"/>
    <property type="match status" value="1"/>
</dbReference>
<protein>
    <submittedName>
        <fullName evidence="1">Uncharacterized protein</fullName>
    </submittedName>
</protein>
<evidence type="ECO:0000313" key="1">
    <source>
        <dbReference type="EMBL" id="BBU42846.1"/>
    </source>
</evidence>
<dbReference type="AlphaFoldDB" id="A0A7U6RBM3"/>
<accession>A0A7U6RBM3</accession>
<dbReference type="Proteomes" id="UP000464661">
    <property type="component" value="Chromosome"/>
</dbReference>
<evidence type="ECO:0000313" key="2">
    <source>
        <dbReference type="Proteomes" id="UP000464661"/>
    </source>
</evidence>
<dbReference type="Gene3D" id="1.25.40.10">
    <property type="entry name" value="Tetratricopeptide repeat domain"/>
    <property type="match status" value="1"/>
</dbReference>
<gene>
    <name evidence="1" type="ORF">PPTS312_07610</name>
</gene>
<dbReference type="SUPFAM" id="SSF48452">
    <property type="entry name" value="TPR-like"/>
    <property type="match status" value="1"/>
</dbReference>
<dbReference type="EMBL" id="AP022324">
    <property type="protein sequence ID" value="BBU42846.1"/>
    <property type="molecule type" value="Genomic_DNA"/>
</dbReference>
<dbReference type="Gene3D" id="3.40.50.300">
    <property type="entry name" value="P-loop containing nucleotide triphosphate hydrolases"/>
    <property type="match status" value="1"/>
</dbReference>
<sequence>MAQCHQNREEDVRKVYQEQLQKAVSLSSPGESLSYLCSIMRSLLQCLSISALETVIQATPSVDEDVDLKPFLDRFSQPSDGLPVEILDALVPRIRSLVFRNYFNGWYETLPESQSSLVEELQQWVAFRNGRPAHGVLDAPTTDHWSTKTADLIRRILARADGVLPTAKQSGLAVQIGDLLVPINTPLLVTGHAVVIKRIVSRKGVLKAQGHLLSWTDAREFTSDLQQSSVFSAESQTVEKFRWTEIPTQNSSFLLLNNIPGRQTSTFVGRSRELDKLKAWMGDIVDSRACLVFGDGGFGKTTLVLEFFNSLLEGSLEADFPLPSIISFYTAKRTKWTEQGLIHFKGISEAMEDSVRELLYSLTPILGKEWYKHDGRSLIDKAAQAFADEGFTRNDVLLIIDNTETLATSQVDAQELGDFIYMVAKKIGRVVITSRRREILNAEPLPVSQLPESEAFLLLQKLGSEYGARAVTQAGEARLRNVCAQLMCKPLLIDTLVRYIARSSSSIQDGLDQILKKTNDELLEFLYEDAWARMNTSVQKVFMTLVSLASPLDGKCVGDVCTQLGVLHAEFQGSLGETYFATIVDRGDSYDLEIVELAKEFFRQKKKKLPTDVSELIDKIALKVDKQATARFEIEKSYRTDRVADGFRNEYAKAAKIAMIKKDHLAACENFELALLEEPLNAALHERYASFLFRSLGKADVAYPYAERATTLDEHSADAWLTLGLIKYKQGDLEGGDRAIDKSLKFGKTEQLCALRKGIARYHAAKQEVYSGRTVRILKEAELLVVQSTKSRHTNDFYHHKNKREAEKYIVLIRNLSDTVKKRISAMQTQPDR</sequence>